<dbReference type="GO" id="GO:0004029">
    <property type="term" value="F:aldehyde dehydrogenase (NAD+) activity"/>
    <property type="evidence" value="ECO:0007669"/>
    <property type="project" value="TreeGrafter"/>
</dbReference>
<dbReference type="PANTHER" id="PTHR48079:SF6">
    <property type="entry name" value="NAD(P)-BINDING DOMAIN-CONTAINING PROTEIN-RELATED"/>
    <property type="match status" value="1"/>
</dbReference>
<evidence type="ECO:0000313" key="2">
    <source>
        <dbReference type="EMBL" id="MBR7837613.1"/>
    </source>
</evidence>
<dbReference type="AlphaFoldDB" id="A0A941IUK1"/>
<organism evidence="2 3">
    <name type="scientific">Actinospica durhamensis</name>
    <dbReference type="NCBI Taxonomy" id="1508375"/>
    <lineage>
        <taxon>Bacteria</taxon>
        <taxon>Bacillati</taxon>
        <taxon>Actinomycetota</taxon>
        <taxon>Actinomycetes</taxon>
        <taxon>Catenulisporales</taxon>
        <taxon>Actinospicaceae</taxon>
        <taxon>Actinospica</taxon>
    </lineage>
</organism>
<dbReference type="SUPFAM" id="SSF51735">
    <property type="entry name" value="NAD(P)-binding Rossmann-fold domains"/>
    <property type="match status" value="1"/>
</dbReference>
<keyword evidence="3" id="KW-1185">Reference proteome</keyword>
<dbReference type="Pfam" id="PF01370">
    <property type="entry name" value="Epimerase"/>
    <property type="match status" value="1"/>
</dbReference>
<protein>
    <submittedName>
        <fullName evidence="2">NAD-dependent epimerase/dehydratase family protein</fullName>
    </submittedName>
</protein>
<comment type="caution">
    <text evidence="2">The sequence shown here is derived from an EMBL/GenBank/DDBJ whole genome shotgun (WGS) entry which is preliminary data.</text>
</comment>
<sequence>MRVLIAGATGAIGAAAARQLAAGGHEVVGLARSDRRTAALAGAGIRVEQADLLDAATVHDAVRRVAPEAVVHLATAIPAELNPKHIDRDFAQTNLLRTQGARNLFDAASAAGASRIVAEGVAFAYDPDGKGAAHEDVPLWPTPPKTFAPVLEAMRELESRTRDAGGLVLRFGHLYGPNTAFGADGSFVKQVKAGKVPLVGGGTSVFSFTHAEDAAAAVVAAVEGKALGALNIVDDDPARMAVWLPYLAELLGARKPRSAPAALAKFAVGDWGVAYMTRLRGADNSHAKSALAWAPRYSSWRDGFKEITSGN</sequence>
<dbReference type="RefSeq" id="WP_212532081.1">
    <property type="nucleotide sequence ID" value="NZ_JAGSOG010000217.1"/>
</dbReference>
<dbReference type="InterPro" id="IPR036291">
    <property type="entry name" value="NAD(P)-bd_dom_sf"/>
</dbReference>
<feature type="domain" description="NAD-dependent epimerase/dehydratase" evidence="1">
    <location>
        <begin position="3"/>
        <end position="224"/>
    </location>
</feature>
<dbReference type="Proteomes" id="UP000675781">
    <property type="component" value="Unassembled WGS sequence"/>
</dbReference>
<evidence type="ECO:0000259" key="1">
    <source>
        <dbReference type="Pfam" id="PF01370"/>
    </source>
</evidence>
<name>A0A941IUK1_9ACTN</name>
<evidence type="ECO:0000313" key="3">
    <source>
        <dbReference type="Proteomes" id="UP000675781"/>
    </source>
</evidence>
<dbReference type="InterPro" id="IPR051783">
    <property type="entry name" value="NAD(P)-dependent_oxidoreduct"/>
</dbReference>
<dbReference type="InterPro" id="IPR001509">
    <property type="entry name" value="Epimerase_deHydtase"/>
</dbReference>
<gene>
    <name evidence="2" type="ORF">KDL01_30315</name>
</gene>
<dbReference type="GO" id="GO:0005737">
    <property type="term" value="C:cytoplasm"/>
    <property type="evidence" value="ECO:0007669"/>
    <property type="project" value="TreeGrafter"/>
</dbReference>
<dbReference type="Gene3D" id="3.40.50.720">
    <property type="entry name" value="NAD(P)-binding Rossmann-like Domain"/>
    <property type="match status" value="1"/>
</dbReference>
<dbReference type="PANTHER" id="PTHR48079">
    <property type="entry name" value="PROTEIN YEEZ"/>
    <property type="match status" value="1"/>
</dbReference>
<dbReference type="EMBL" id="JAGSOG010000217">
    <property type="protein sequence ID" value="MBR7837613.1"/>
    <property type="molecule type" value="Genomic_DNA"/>
</dbReference>
<accession>A0A941IUK1</accession>
<reference evidence="2" key="1">
    <citation type="submission" date="2021-04" db="EMBL/GenBank/DDBJ databases">
        <title>Genome based classification of Actinospica acidithermotolerans sp. nov., an actinobacterium isolated from an Indonesian hot spring.</title>
        <authorList>
            <person name="Kusuma A.B."/>
            <person name="Putra K.E."/>
            <person name="Nafisah S."/>
            <person name="Loh J."/>
            <person name="Nouioui I."/>
            <person name="Goodfellow M."/>
        </authorList>
    </citation>
    <scope>NUCLEOTIDE SEQUENCE</scope>
    <source>
        <strain evidence="2">CSCA 57</strain>
    </source>
</reference>
<proteinExistence type="predicted"/>